<feature type="transmembrane region" description="Helical" evidence="1">
    <location>
        <begin position="16"/>
        <end position="38"/>
    </location>
</feature>
<reference evidence="2" key="1">
    <citation type="submission" date="2018-01" db="EMBL/GenBank/DDBJ databases">
        <title>An insight into the sialome of Amazonian anophelines.</title>
        <authorList>
            <person name="Ribeiro J.M."/>
            <person name="Scarpassa V."/>
            <person name="Calvo E."/>
        </authorList>
    </citation>
    <scope>NUCLEOTIDE SEQUENCE</scope>
    <source>
        <tissue evidence="2">Salivary glands</tissue>
    </source>
</reference>
<accession>A0A2M3ZT27</accession>
<name>A0A2M3ZT27_9DIPT</name>
<keyword evidence="1" id="KW-0812">Transmembrane</keyword>
<evidence type="ECO:0000256" key="1">
    <source>
        <dbReference type="SAM" id="Phobius"/>
    </source>
</evidence>
<keyword evidence="1" id="KW-0472">Membrane</keyword>
<protein>
    <submittedName>
        <fullName evidence="2">Putative secreted peptide</fullName>
    </submittedName>
</protein>
<evidence type="ECO:0000313" key="2">
    <source>
        <dbReference type="EMBL" id="MBW31679.1"/>
    </source>
</evidence>
<proteinExistence type="predicted"/>
<sequence>MTTRRRRPRTTRPDRWRWLFVAFAGVVSSRTFCTFSLFTSRPPSGSLSLMGCIAQTRALSLFPGFLALLPSISFHSMRGPRSQ</sequence>
<dbReference type="AlphaFoldDB" id="A0A2M3ZT27"/>
<feature type="transmembrane region" description="Helical" evidence="1">
    <location>
        <begin position="58"/>
        <end position="77"/>
    </location>
</feature>
<dbReference type="EMBL" id="GGFM01010928">
    <property type="protein sequence ID" value="MBW31679.1"/>
    <property type="molecule type" value="Transcribed_RNA"/>
</dbReference>
<keyword evidence="1" id="KW-1133">Transmembrane helix</keyword>
<organism evidence="2">
    <name type="scientific">Anopheles braziliensis</name>
    <dbReference type="NCBI Taxonomy" id="58242"/>
    <lineage>
        <taxon>Eukaryota</taxon>
        <taxon>Metazoa</taxon>
        <taxon>Ecdysozoa</taxon>
        <taxon>Arthropoda</taxon>
        <taxon>Hexapoda</taxon>
        <taxon>Insecta</taxon>
        <taxon>Pterygota</taxon>
        <taxon>Neoptera</taxon>
        <taxon>Endopterygota</taxon>
        <taxon>Diptera</taxon>
        <taxon>Nematocera</taxon>
        <taxon>Culicoidea</taxon>
        <taxon>Culicidae</taxon>
        <taxon>Anophelinae</taxon>
        <taxon>Anopheles</taxon>
    </lineage>
</organism>